<keyword evidence="8" id="KW-1185">Reference proteome</keyword>
<evidence type="ECO:0000256" key="2">
    <source>
        <dbReference type="ARBA" id="ARBA00022448"/>
    </source>
</evidence>
<dbReference type="Proteomes" id="UP000241118">
    <property type="component" value="Unassembled WGS sequence"/>
</dbReference>
<evidence type="ECO:0000256" key="3">
    <source>
        <dbReference type="ARBA" id="ARBA00022692"/>
    </source>
</evidence>
<reference evidence="7 8" key="1">
    <citation type="submission" date="2018-03" db="EMBL/GenBank/DDBJ databases">
        <title>Genomic Encyclopedia of Type Strains, Phase III (KMG-III): the genomes of soil and plant-associated and newly described type strains.</title>
        <authorList>
            <person name="Whitman W."/>
        </authorList>
    </citation>
    <scope>NUCLEOTIDE SEQUENCE [LARGE SCALE GENOMIC DNA]</scope>
    <source>
        <strain evidence="7 8">CGMCC 4.7097</strain>
    </source>
</reference>
<feature type="transmembrane region" description="Helical" evidence="6">
    <location>
        <begin position="51"/>
        <end position="74"/>
    </location>
</feature>
<accession>A0A2P8I0D7</accession>
<evidence type="ECO:0000256" key="5">
    <source>
        <dbReference type="ARBA" id="ARBA00023136"/>
    </source>
</evidence>
<dbReference type="SUPFAM" id="SSF103473">
    <property type="entry name" value="MFS general substrate transporter"/>
    <property type="match status" value="1"/>
</dbReference>
<proteinExistence type="predicted"/>
<keyword evidence="4 6" id="KW-1133">Transmembrane helix</keyword>
<gene>
    <name evidence="7" type="ORF">B0I31_117124</name>
</gene>
<organism evidence="7 8">
    <name type="scientific">Saccharothrix carnea</name>
    <dbReference type="NCBI Taxonomy" id="1280637"/>
    <lineage>
        <taxon>Bacteria</taxon>
        <taxon>Bacillati</taxon>
        <taxon>Actinomycetota</taxon>
        <taxon>Actinomycetes</taxon>
        <taxon>Pseudonocardiales</taxon>
        <taxon>Pseudonocardiaceae</taxon>
        <taxon>Saccharothrix</taxon>
    </lineage>
</organism>
<feature type="transmembrane region" description="Helical" evidence="6">
    <location>
        <begin position="95"/>
        <end position="112"/>
    </location>
</feature>
<dbReference type="AlphaFoldDB" id="A0A2P8I0D7"/>
<evidence type="ECO:0000313" key="8">
    <source>
        <dbReference type="Proteomes" id="UP000241118"/>
    </source>
</evidence>
<evidence type="ECO:0008006" key="9">
    <source>
        <dbReference type="Google" id="ProtNLM"/>
    </source>
</evidence>
<evidence type="ECO:0000256" key="6">
    <source>
        <dbReference type="SAM" id="Phobius"/>
    </source>
</evidence>
<dbReference type="InterPro" id="IPR036259">
    <property type="entry name" value="MFS_trans_sf"/>
</dbReference>
<feature type="transmembrane region" description="Helical" evidence="6">
    <location>
        <begin position="124"/>
        <end position="142"/>
    </location>
</feature>
<dbReference type="Gene3D" id="1.20.1250.20">
    <property type="entry name" value="MFS general substrate transporter like domains"/>
    <property type="match status" value="1"/>
</dbReference>
<dbReference type="GO" id="GO:0016020">
    <property type="term" value="C:membrane"/>
    <property type="evidence" value="ECO:0007669"/>
    <property type="project" value="UniProtKB-SubCell"/>
</dbReference>
<sequence>MDVAAFAVALVGAPLARRSPRATLAVCFPATAASLLWLARTPVPAHYVLDLLLPLAVLGVSLTTVFIVTTHLAVADVAEGDKGLASGIFETANHLIGGAIGVAVYATVLTSISDGAGDPDGFRGAFLAAVVLVAVLGSFAVSQARTRATPSE</sequence>
<keyword evidence="2" id="KW-0813">Transport</keyword>
<keyword evidence="5 6" id="KW-0472">Membrane</keyword>
<dbReference type="RefSeq" id="WP_106619562.1">
    <property type="nucleotide sequence ID" value="NZ_PYAX01000017.1"/>
</dbReference>
<dbReference type="PANTHER" id="PTHR42718">
    <property type="entry name" value="MAJOR FACILITATOR SUPERFAMILY MULTIDRUG TRANSPORTER MFSC"/>
    <property type="match status" value="1"/>
</dbReference>
<name>A0A2P8I0D7_SACCR</name>
<evidence type="ECO:0000313" key="7">
    <source>
        <dbReference type="EMBL" id="PSL51921.1"/>
    </source>
</evidence>
<protein>
    <recommendedName>
        <fullName evidence="9">MFS transporter</fullName>
    </recommendedName>
</protein>
<keyword evidence="3 6" id="KW-0812">Transmembrane</keyword>
<dbReference type="EMBL" id="PYAX01000017">
    <property type="protein sequence ID" value="PSL51921.1"/>
    <property type="molecule type" value="Genomic_DNA"/>
</dbReference>
<dbReference type="PANTHER" id="PTHR42718:SF9">
    <property type="entry name" value="MAJOR FACILITATOR SUPERFAMILY MULTIDRUG TRANSPORTER MFSC"/>
    <property type="match status" value="1"/>
</dbReference>
<comment type="subcellular location">
    <subcellularLocation>
        <location evidence="1">Membrane</location>
        <topology evidence="1">Multi-pass membrane protein</topology>
    </subcellularLocation>
</comment>
<evidence type="ECO:0000256" key="1">
    <source>
        <dbReference type="ARBA" id="ARBA00004141"/>
    </source>
</evidence>
<comment type="caution">
    <text evidence="7">The sequence shown here is derived from an EMBL/GenBank/DDBJ whole genome shotgun (WGS) entry which is preliminary data.</text>
</comment>
<evidence type="ECO:0000256" key="4">
    <source>
        <dbReference type="ARBA" id="ARBA00022989"/>
    </source>
</evidence>